<comment type="similarity">
    <text evidence="1 9">Belongs to the thiolase-like superfamily. FabH family.</text>
</comment>
<evidence type="ECO:0000313" key="12">
    <source>
        <dbReference type="EMBL" id="OUQ56724.1"/>
    </source>
</evidence>
<comment type="subcellular location">
    <subcellularLocation>
        <location evidence="9">Cytoplasm</location>
    </subcellularLocation>
</comment>
<dbReference type="SUPFAM" id="SSF53901">
    <property type="entry name" value="Thiolase-like"/>
    <property type="match status" value="1"/>
</dbReference>
<feature type="active site" evidence="9">
    <location>
        <position position="254"/>
    </location>
</feature>
<evidence type="ECO:0000259" key="10">
    <source>
        <dbReference type="Pfam" id="PF08541"/>
    </source>
</evidence>
<dbReference type="GO" id="GO:0044550">
    <property type="term" value="P:secondary metabolite biosynthetic process"/>
    <property type="evidence" value="ECO:0007669"/>
    <property type="project" value="TreeGrafter"/>
</dbReference>
<proteinExistence type="inferred from homology"/>
<dbReference type="PANTHER" id="PTHR34069:SF2">
    <property type="entry name" value="BETA-KETOACYL-[ACYL-CARRIER-PROTEIN] SYNTHASE III"/>
    <property type="match status" value="1"/>
</dbReference>
<dbReference type="AlphaFoldDB" id="A0A1Y4UIK0"/>
<dbReference type="Pfam" id="PF08545">
    <property type="entry name" value="ACP_syn_III"/>
    <property type="match status" value="1"/>
</dbReference>
<evidence type="ECO:0000259" key="11">
    <source>
        <dbReference type="Pfam" id="PF08545"/>
    </source>
</evidence>
<dbReference type="InterPro" id="IPR013751">
    <property type="entry name" value="ACP_syn_III_N"/>
</dbReference>
<sequence length="327" mass="35721">MGLKNVKDVEFIATSFAVPERVVTNDQLASFMDTSDEWISKRTGIRRRHISTEENTSSLAFRAVEKLQEKSNFSPDEIDLIIVATMSPDNMTPSTAAMVQGMLGAKNAVAFDLSAACSGFSYAISVARNILLSNHWHKAIVIGAEVLSKLIDWHDRLTAVLFGDGAGAALLSVSNDQHLLGQDLKTFGNMGNKLTAGHTKPKKDLLENDRKMSAFEMDGREVYRFATHQVPKSILLAAQQANVNLDEIDHFLLHQANERIIKQVAKKLDQPLSRFPMNIAEYGNTAAASEAILLAECVANKVIKKGDLVAMSGFGGGLTVATLIFKF</sequence>
<dbReference type="Pfam" id="PF08541">
    <property type="entry name" value="ACP_syn_III_C"/>
    <property type="match status" value="1"/>
</dbReference>
<evidence type="ECO:0000313" key="14">
    <source>
        <dbReference type="Proteomes" id="UP000195859"/>
    </source>
</evidence>
<evidence type="ECO:0000256" key="5">
    <source>
        <dbReference type="ARBA" id="ARBA00022832"/>
    </source>
</evidence>
<dbReference type="GO" id="GO:0004315">
    <property type="term" value="F:3-oxoacyl-[acyl-carrier-protein] synthase activity"/>
    <property type="evidence" value="ECO:0007669"/>
    <property type="project" value="InterPro"/>
</dbReference>
<dbReference type="GO" id="GO:0033818">
    <property type="term" value="F:beta-ketoacyl-acyl-carrier-protein synthase III activity"/>
    <property type="evidence" value="ECO:0007669"/>
    <property type="project" value="UniProtKB-UniRule"/>
</dbReference>
<dbReference type="NCBIfam" id="TIGR00747">
    <property type="entry name" value="fabH"/>
    <property type="match status" value="1"/>
</dbReference>
<dbReference type="InterPro" id="IPR013747">
    <property type="entry name" value="ACP_syn_III_C"/>
</dbReference>
<evidence type="ECO:0000256" key="1">
    <source>
        <dbReference type="ARBA" id="ARBA00008642"/>
    </source>
</evidence>
<keyword evidence="6 9" id="KW-0443">Lipid metabolism</keyword>
<evidence type="ECO:0000256" key="4">
    <source>
        <dbReference type="ARBA" id="ARBA00022679"/>
    </source>
</evidence>
<organism evidence="13 14">
    <name type="scientific">Lactobacillus gallinarum</name>
    <dbReference type="NCBI Taxonomy" id="52242"/>
    <lineage>
        <taxon>Bacteria</taxon>
        <taxon>Bacillati</taxon>
        <taxon>Bacillota</taxon>
        <taxon>Bacilli</taxon>
        <taxon>Lactobacillales</taxon>
        <taxon>Lactobacillaceae</taxon>
        <taxon>Lactobacillus</taxon>
    </lineage>
</organism>
<comment type="subunit">
    <text evidence="9">Homodimer.</text>
</comment>
<keyword evidence="15" id="KW-1185">Reference proteome</keyword>
<dbReference type="EMBL" id="NFLS01000007">
    <property type="protein sequence ID" value="OUQ56724.1"/>
    <property type="molecule type" value="Genomic_DNA"/>
</dbReference>
<dbReference type="NCBIfam" id="NF006829">
    <property type="entry name" value="PRK09352.1"/>
    <property type="match status" value="1"/>
</dbReference>
<feature type="active site" evidence="9">
    <location>
        <position position="117"/>
    </location>
</feature>
<protein>
    <recommendedName>
        <fullName evidence="9">Beta-ketoacyl-[acyl-carrier-protein] synthase III</fullName>
        <shortName evidence="9">Beta-ketoacyl-ACP synthase III</shortName>
        <shortName evidence="9">KAS III</shortName>
        <ecNumber evidence="9">2.3.1.180</ecNumber>
    </recommendedName>
    <alternativeName>
        <fullName evidence="9">3-oxoacyl-[acyl-carrier-protein] synthase 3</fullName>
    </alternativeName>
    <alternativeName>
        <fullName evidence="9">3-oxoacyl-[acyl-carrier-protein] synthase III</fullName>
    </alternativeName>
</protein>
<gene>
    <name evidence="9" type="primary">fabH</name>
    <name evidence="13" type="ORF">B5E44_04390</name>
    <name evidence="12" type="ORF">B5E59_04290</name>
</gene>
<evidence type="ECO:0000313" key="15">
    <source>
        <dbReference type="Proteomes" id="UP000196293"/>
    </source>
</evidence>
<keyword evidence="8 9" id="KW-0012">Acyltransferase</keyword>
<keyword evidence="4 9" id="KW-0808">Transferase</keyword>
<dbReference type="EC" id="2.3.1.180" evidence="9"/>
<reference evidence="14 15" key="1">
    <citation type="submission" date="2017-04" db="EMBL/GenBank/DDBJ databases">
        <title>Function of individual gut microbiota members based on whole genome sequencing of pure cultures obtained from chicken caecum.</title>
        <authorList>
            <person name="Medvecky M."/>
            <person name="Cejkova D."/>
            <person name="Polansky O."/>
            <person name="Karasova D."/>
            <person name="Kubasova T."/>
            <person name="Cizek A."/>
            <person name="Rychlik I."/>
        </authorList>
    </citation>
    <scope>NUCLEOTIDE SEQUENCE [LARGE SCALE GENOMIC DNA]</scope>
    <source>
        <strain evidence="14">An101</strain>
        <strain evidence="15">An115</strain>
    </source>
</reference>
<dbReference type="Proteomes" id="UP000195859">
    <property type="component" value="Unassembled WGS sequence"/>
</dbReference>
<comment type="domain">
    <text evidence="9">The last Arg residue of the ACP-binding site is essential for the weak association between ACP/AcpP and FabH.</text>
</comment>
<feature type="domain" description="Beta-ketoacyl-[acyl-carrier-protein] synthase III C-terminal" evidence="10">
    <location>
        <begin position="239"/>
        <end position="326"/>
    </location>
</feature>
<feature type="region of interest" description="ACP-binding" evidence="9">
    <location>
        <begin position="255"/>
        <end position="259"/>
    </location>
</feature>
<comment type="catalytic activity">
    <reaction evidence="9">
        <text>malonyl-[ACP] + acetyl-CoA + H(+) = 3-oxobutanoyl-[ACP] + CO2 + CoA</text>
        <dbReference type="Rhea" id="RHEA:12080"/>
        <dbReference type="Rhea" id="RHEA-COMP:9623"/>
        <dbReference type="Rhea" id="RHEA-COMP:9625"/>
        <dbReference type="ChEBI" id="CHEBI:15378"/>
        <dbReference type="ChEBI" id="CHEBI:16526"/>
        <dbReference type="ChEBI" id="CHEBI:57287"/>
        <dbReference type="ChEBI" id="CHEBI:57288"/>
        <dbReference type="ChEBI" id="CHEBI:78449"/>
        <dbReference type="ChEBI" id="CHEBI:78450"/>
        <dbReference type="EC" id="2.3.1.180"/>
    </reaction>
</comment>
<keyword evidence="2 9" id="KW-0963">Cytoplasm</keyword>
<reference evidence="13" key="2">
    <citation type="journal article" date="2018" name="BMC Genomics">
        <title>Whole genome sequencing and function prediction of 133 gut anaerobes isolated from chicken caecum in pure cultures.</title>
        <authorList>
            <person name="Medvecky M."/>
            <person name="Cejkova D."/>
            <person name="Polansky O."/>
            <person name="Karasova D."/>
            <person name="Kubasova T."/>
            <person name="Cizek A."/>
            <person name="Rychlik I."/>
        </authorList>
    </citation>
    <scope>NUCLEOTIDE SEQUENCE</scope>
    <source>
        <strain evidence="13">An101</strain>
        <strain evidence="12">An115</strain>
    </source>
</reference>
<dbReference type="UniPathway" id="UPA00094"/>
<dbReference type="GO" id="GO:0005737">
    <property type="term" value="C:cytoplasm"/>
    <property type="evidence" value="ECO:0007669"/>
    <property type="project" value="UniProtKB-SubCell"/>
</dbReference>
<dbReference type="PANTHER" id="PTHR34069">
    <property type="entry name" value="3-OXOACYL-[ACYL-CARRIER-PROTEIN] SYNTHASE 3"/>
    <property type="match status" value="1"/>
</dbReference>
<evidence type="ECO:0000313" key="13">
    <source>
        <dbReference type="EMBL" id="OUQ76799.1"/>
    </source>
</evidence>
<accession>A0A1Y4UIK0</accession>
<evidence type="ECO:0000256" key="9">
    <source>
        <dbReference type="HAMAP-Rule" id="MF_01815"/>
    </source>
</evidence>
<keyword evidence="3 9" id="KW-0444">Lipid biosynthesis</keyword>
<evidence type="ECO:0000256" key="7">
    <source>
        <dbReference type="ARBA" id="ARBA00023160"/>
    </source>
</evidence>
<keyword evidence="5 9" id="KW-0276">Fatty acid metabolism</keyword>
<dbReference type="Gene3D" id="3.40.47.10">
    <property type="match status" value="1"/>
</dbReference>
<evidence type="ECO:0000256" key="3">
    <source>
        <dbReference type="ARBA" id="ARBA00022516"/>
    </source>
</evidence>
<dbReference type="GO" id="GO:0006633">
    <property type="term" value="P:fatty acid biosynthetic process"/>
    <property type="evidence" value="ECO:0007669"/>
    <property type="project" value="UniProtKB-UniRule"/>
</dbReference>
<keyword evidence="7 9" id="KW-0275">Fatty acid biosynthesis</keyword>
<feature type="active site" evidence="9">
    <location>
        <position position="284"/>
    </location>
</feature>
<evidence type="ECO:0000256" key="2">
    <source>
        <dbReference type="ARBA" id="ARBA00022490"/>
    </source>
</evidence>
<evidence type="ECO:0000256" key="6">
    <source>
        <dbReference type="ARBA" id="ARBA00023098"/>
    </source>
</evidence>
<dbReference type="EMBL" id="NFLZ01000007">
    <property type="protein sequence ID" value="OUQ76799.1"/>
    <property type="molecule type" value="Genomic_DNA"/>
</dbReference>
<dbReference type="InterPro" id="IPR004655">
    <property type="entry name" value="FabH"/>
</dbReference>
<evidence type="ECO:0000256" key="8">
    <source>
        <dbReference type="ARBA" id="ARBA00023315"/>
    </source>
</evidence>
<dbReference type="CDD" id="cd00830">
    <property type="entry name" value="KAS_III"/>
    <property type="match status" value="1"/>
</dbReference>
<comment type="function">
    <text evidence="9">Catalyzes the condensation reaction of fatty acid synthesis by the addition to an acyl acceptor of two carbons from malonyl-ACP. Catalyzes the first condensation reaction which initiates fatty acid synthesis and may therefore play a role in governing the total rate of fatty acid production. Possesses both acetoacetyl-ACP synthase and acetyl transacylase activities. Its substrate specificity determines the biosynthesis of branched-chain and/or straight-chain of fatty acids.</text>
</comment>
<keyword evidence="9" id="KW-0511">Multifunctional enzyme</keyword>
<dbReference type="HAMAP" id="MF_01815">
    <property type="entry name" value="FabH"/>
    <property type="match status" value="1"/>
</dbReference>
<dbReference type="InterPro" id="IPR016039">
    <property type="entry name" value="Thiolase-like"/>
</dbReference>
<comment type="pathway">
    <text evidence="9">Lipid metabolism; fatty acid biosynthesis.</text>
</comment>
<dbReference type="Proteomes" id="UP000196293">
    <property type="component" value="Unassembled WGS sequence"/>
</dbReference>
<name>A0A1Y4UIK0_9LACO</name>
<comment type="caution">
    <text evidence="13">The sequence shown here is derived from an EMBL/GenBank/DDBJ whole genome shotgun (WGS) entry which is preliminary data.</text>
</comment>
<feature type="domain" description="Beta-ketoacyl-[acyl-carrier-protein] synthase III N-terminal" evidence="11">
    <location>
        <begin position="111"/>
        <end position="186"/>
    </location>
</feature>